<dbReference type="Gene3D" id="3.90.120.10">
    <property type="entry name" value="DNA Methylase, subunit A, domain 2"/>
    <property type="match status" value="1"/>
</dbReference>
<dbReference type="InterPro" id="IPR029063">
    <property type="entry name" value="SAM-dependent_MTases_sf"/>
</dbReference>
<evidence type="ECO:0000256" key="2">
    <source>
        <dbReference type="ARBA" id="ARBA00022603"/>
    </source>
</evidence>
<protein>
    <recommendedName>
        <fullName evidence="1">DNA (cytosine-5-)-methyltransferase</fullName>
        <ecNumber evidence="1">2.1.1.37</ecNumber>
    </recommendedName>
</protein>
<dbReference type="PANTHER" id="PTHR10629">
    <property type="entry name" value="CYTOSINE-SPECIFIC METHYLTRANSFERASE"/>
    <property type="match status" value="1"/>
</dbReference>
<dbReference type="Pfam" id="PF00145">
    <property type="entry name" value="DNA_methylase"/>
    <property type="match status" value="2"/>
</dbReference>
<keyword evidence="8" id="KW-1185">Reference proteome</keyword>
<dbReference type="GO" id="GO:0003677">
    <property type="term" value="F:DNA binding"/>
    <property type="evidence" value="ECO:0007669"/>
    <property type="project" value="TreeGrafter"/>
</dbReference>
<comment type="caution">
    <text evidence="7">The sequence shown here is derived from an EMBL/GenBank/DDBJ whole genome shotgun (WGS) entry which is preliminary data.</text>
</comment>
<evidence type="ECO:0000313" key="7">
    <source>
        <dbReference type="EMBL" id="RNB90183.1"/>
    </source>
</evidence>
<evidence type="ECO:0000256" key="1">
    <source>
        <dbReference type="ARBA" id="ARBA00011975"/>
    </source>
</evidence>
<dbReference type="InterPro" id="IPR050390">
    <property type="entry name" value="C5-Methyltransferase"/>
</dbReference>
<dbReference type="EC" id="2.1.1.37" evidence="1"/>
<dbReference type="GO" id="GO:0032259">
    <property type="term" value="P:methylation"/>
    <property type="evidence" value="ECO:0007669"/>
    <property type="project" value="UniProtKB-KW"/>
</dbReference>
<dbReference type="AlphaFoldDB" id="A0A3M8DPX9"/>
<evidence type="ECO:0000256" key="5">
    <source>
        <dbReference type="ARBA" id="ARBA00022747"/>
    </source>
</evidence>
<dbReference type="Proteomes" id="UP000269573">
    <property type="component" value="Unassembled WGS sequence"/>
</dbReference>
<dbReference type="PRINTS" id="PR00105">
    <property type="entry name" value="C5METTRFRASE"/>
</dbReference>
<keyword evidence="4 6" id="KW-0949">S-adenosyl-L-methionine</keyword>
<organism evidence="7 8">
    <name type="scientific">Brevibacillus nitrificans</name>
    <dbReference type="NCBI Taxonomy" id="651560"/>
    <lineage>
        <taxon>Bacteria</taxon>
        <taxon>Bacillati</taxon>
        <taxon>Bacillota</taxon>
        <taxon>Bacilli</taxon>
        <taxon>Bacillales</taxon>
        <taxon>Paenibacillaceae</taxon>
        <taxon>Brevibacillus</taxon>
    </lineage>
</organism>
<sequence>MKTTFTSLHLFCGIGGGALGFQQAKEEWRGAVGQIQTVAGIDADPDGCADFERITGAPAYRMDLFSKEQYRAFHGQEPPNDWQEVGQDDIWRAAGSRSPDIVFTSPPCKGFSGLLPEKSAKTMKYQALNQLTVRGLRLCLEAFEDDLPALFLLENVPRITSRGAALLKEIKQLLNKYGYVFHDESHNCGEIGGLAQHRRRYLLIARNPQKLSNFIYKPPFRRVRAIGEVIGPLPLPNDPAGGAMHKLPNLQWKTWVRLALIPAGGDWRDLEKIDWKNYRIAYEPRKGAMGVGAWDEPSGAVTGAPGFGRSNSMQAISDPRLKLESMYPSGYGVQDWESHSQTIRSAGRIMNAPVSISDPRLKERGSRHPGVYRVESYDESASCVTGTRFGSGAPAISDPRTKFKDGTHGAIYRVMRYNEAANTITGAARPNNGAPCIADPRLGVDKGYTNKRQILAWDGPASTVTGTPDIQSGAQSIADPRLGCTPRSGTLGVQSWDEPAKTVIGSGDIHAGAAAVADPRIPADNERGTWIIIAEDGTWHRPLTTFELAMLQGFPELLHDGTPFELVGSNDARWRERIGNAVPPAAAKAIAETILRSMLAEQDGTWMMAAEEIWVKPEEQPEPAQLVH</sequence>
<dbReference type="EMBL" id="RHHU01000002">
    <property type="protein sequence ID" value="RNB90183.1"/>
    <property type="molecule type" value="Genomic_DNA"/>
</dbReference>
<evidence type="ECO:0000256" key="6">
    <source>
        <dbReference type="PROSITE-ProRule" id="PRU01016"/>
    </source>
</evidence>
<keyword evidence="3 6" id="KW-0808">Transferase</keyword>
<reference evidence="7 8" key="1">
    <citation type="submission" date="2018-10" db="EMBL/GenBank/DDBJ databases">
        <title>Phylogenomics of Brevibacillus.</title>
        <authorList>
            <person name="Dunlap C."/>
        </authorList>
    </citation>
    <scope>NUCLEOTIDE SEQUENCE [LARGE SCALE GENOMIC DNA]</scope>
    <source>
        <strain evidence="7 8">JCM 15774</strain>
    </source>
</reference>
<evidence type="ECO:0000313" key="8">
    <source>
        <dbReference type="Proteomes" id="UP000269573"/>
    </source>
</evidence>
<dbReference type="RefSeq" id="WP_122922049.1">
    <property type="nucleotide sequence ID" value="NZ_RHHU01000002.1"/>
</dbReference>
<dbReference type="GO" id="GO:0003886">
    <property type="term" value="F:DNA (cytosine-5-)-methyltransferase activity"/>
    <property type="evidence" value="ECO:0007669"/>
    <property type="project" value="UniProtKB-EC"/>
</dbReference>
<keyword evidence="2 6" id="KW-0489">Methyltransferase</keyword>
<evidence type="ECO:0000256" key="4">
    <source>
        <dbReference type="ARBA" id="ARBA00022691"/>
    </source>
</evidence>
<keyword evidence="5" id="KW-0680">Restriction system</keyword>
<comment type="similarity">
    <text evidence="6">Belongs to the class I-like SAM-binding methyltransferase superfamily. C5-methyltransferase family.</text>
</comment>
<dbReference type="GO" id="GO:0044027">
    <property type="term" value="P:negative regulation of gene expression via chromosomal CpG island methylation"/>
    <property type="evidence" value="ECO:0007669"/>
    <property type="project" value="TreeGrafter"/>
</dbReference>
<dbReference type="SUPFAM" id="SSF53335">
    <property type="entry name" value="S-adenosyl-L-methionine-dependent methyltransferases"/>
    <property type="match status" value="1"/>
</dbReference>
<dbReference type="PANTHER" id="PTHR10629:SF52">
    <property type="entry name" value="DNA (CYTOSINE-5)-METHYLTRANSFERASE 1"/>
    <property type="match status" value="1"/>
</dbReference>
<proteinExistence type="inferred from homology"/>
<feature type="active site" evidence="6">
    <location>
        <position position="108"/>
    </location>
</feature>
<dbReference type="Gene3D" id="3.40.50.150">
    <property type="entry name" value="Vaccinia Virus protein VP39"/>
    <property type="match status" value="1"/>
</dbReference>
<dbReference type="GO" id="GO:0009307">
    <property type="term" value="P:DNA restriction-modification system"/>
    <property type="evidence" value="ECO:0007669"/>
    <property type="project" value="UniProtKB-KW"/>
</dbReference>
<gene>
    <name evidence="7" type="ORF">EDM59_01670</name>
</gene>
<name>A0A3M8DPX9_9BACL</name>
<dbReference type="InterPro" id="IPR001525">
    <property type="entry name" value="C5_MeTfrase"/>
</dbReference>
<accession>A0A3M8DPX9</accession>
<evidence type="ECO:0000256" key="3">
    <source>
        <dbReference type="ARBA" id="ARBA00022679"/>
    </source>
</evidence>
<dbReference type="PROSITE" id="PS51679">
    <property type="entry name" value="SAM_MT_C5"/>
    <property type="match status" value="1"/>
</dbReference>